<reference evidence="3 4" key="1">
    <citation type="submission" date="2019-03" db="EMBL/GenBank/DDBJ databases">
        <title>Genomic Encyclopedia of Type Strains, Phase IV (KMG-IV): sequencing the most valuable type-strain genomes for metagenomic binning, comparative biology and taxonomic classification.</title>
        <authorList>
            <person name="Goeker M."/>
        </authorList>
    </citation>
    <scope>NUCLEOTIDE SEQUENCE [LARGE SCALE GENOMIC DNA]</scope>
    <source>
        <strain evidence="3 4">DSM 9035</strain>
    </source>
</reference>
<gene>
    <name evidence="3" type="ORF">EDC64_10255</name>
</gene>
<keyword evidence="4" id="KW-1185">Reference proteome</keyword>
<evidence type="ECO:0000313" key="3">
    <source>
        <dbReference type="EMBL" id="TCT06578.1"/>
    </source>
</evidence>
<dbReference type="AlphaFoldDB" id="A0A4V6NZK9"/>
<feature type="chain" id="PRO_5020531944" description="OmpA family protein" evidence="2">
    <location>
        <begin position="26"/>
        <end position="222"/>
    </location>
</feature>
<feature type="signal peptide" evidence="2">
    <location>
        <begin position="1"/>
        <end position="25"/>
    </location>
</feature>
<feature type="region of interest" description="Disordered" evidence="1">
    <location>
        <begin position="67"/>
        <end position="89"/>
    </location>
</feature>
<protein>
    <recommendedName>
        <fullName evidence="5">OmpA family protein</fullName>
    </recommendedName>
</protein>
<evidence type="ECO:0008006" key="5">
    <source>
        <dbReference type="Google" id="ProtNLM"/>
    </source>
</evidence>
<comment type="caution">
    <text evidence="3">The sequence shown here is derived from an EMBL/GenBank/DDBJ whole genome shotgun (WGS) entry which is preliminary data.</text>
</comment>
<organism evidence="3 4">
    <name type="scientific">Aquabacter spiritensis</name>
    <dbReference type="NCBI Taxonomy" id="933073"/>
    <lineage>
        <taxon>Bacteria</taxon>
        <taxon>Pseudomonadati</taxon>
        <taxon>Pseudomonadota</taxon>
        <taxon>Alphaproteobacteria</taxon>
        <taxon>Hyphomicrobiales</taxon>
        <taxon>Xanthobacteraceae</taxon>
        <taxon>Aquabacter</taxon>
    </lineage>
</organism>
<sequence>MSEQRAFFRAIAALVCLALGGCATTSDPSALIPPDVRASVMAEDQLLGVKGGGGSVSVDEILARARGANQDGTPGQVGAASPADPTSTGAIAAHADGVRTAAAPGAVPPPSAAAPKPSAEPKPPAEPKPFFEITYDGHEDTPPATAADALAKKLKSARLAAKTEVTILAGPGPGTTAFDQALLANRRARNIRSLLPEGWKISQVYDPAFPPDTVRILVGPRS</sequence>
<accession>A0A4V6NZK9</accession>
<feature type="compositionally biased region" description="Pro residues" evidence="1">
    <location>
        <begin position="106"/>
        <end position="127"/>
    </location>
</feature>
<dbReference type="PROSITE" id="PS51257">
    <property type="entry name" value="PROKAR_LIPOPROTEIN"/>
    <property type="match status" value="1"/>
</dbReference>
<evidence type="ECO:0000256" key="2">
    <source>
        <dbReference type="SAM" id="SignalP"/>
    </source>
</evidence>
<dbReference type="OrthoDB" id="9874653at2"/>
<dbReference type="EMBL" id="SMAI01000002">
    <property type="protein sequence ID" value="TCT06578.1"/>
    <property type="molecule type" value="Genomic_DNA"/>
</dbReference>
<feature type="region of interest" description="Disordered" evidence="1">
    <location>
        <begin position="101"/>
        <end position="128"/>
    </location>
</feature>
<evidence type="ECO:0000313" key="4">
    <source>
        <dbReference type="Proteomes" id="UP000294664"/>
    </source>
</evidence>
<dbReference type="RefSeq" id="WP_132030073.1">
    <property type="nucleotide sequence ID" value="NZ_SMAI01000002.1"/>
</dbReference>
<keyword evidence="2" id="KW-0732">Signal</keyword>
<evidence type="ECO:0000256" key="1">
    <source>
        <dbReference type="SAM" id="MobiDB-lite"/>
    </source>
</evidence>
<dbReference type="Proteomes" id="UP000294664">
    <property type="component" value="Unassembled WGS sequence"/>
</dbReference>
<proteinExistence type="predicted"/>
<name>A0A4V6NZK9_9HYPH</name>